<gene>
    <name evidence="1" type="ORF">CALMAC_LOCUS2575</name>
</gene>
<dbReference type="Proteomes" id="UP000410492">
    <property type="component" value="Unassembled WGS sequence"/>
</dbReference>
<accession>A0A653BNT0</accession>
<organism evidence="1 2">
    <name type="scientific">Callosobruchus maculatus</name>
    <name type="common">Southern cowpea weevil</name>
    <name type="synonym">Pulse bruchid</name>
    <dbReference type="NCBI Taxonomy" id="64391"/>
    <lineage>
        <taxon>Eukaryota</taxon>
        <taxon>Metazoa</taxon>
        <taxon>Ecdysozoa</taxon>
        <taxon>Arthropoda</taxon>
        <taxon>Hexapoda</taxon>
        <taxon>Insecta</taxon>
        <taxon>Pterygota</taxon>
        <taxon>Neoptera</taxon>
        <taxon>Endopterygota</taxon>
        <taxon>Coleoptera</taxon>
        <taxon>Polyphaga</taxon>
        <taxon>Cucujiformia</taxon>
        <taxon>Chrysomeloidea</taxon>
        <taxon>Chrysomelidae</taxon>
        <taxon>Bruchinae</taxon>
        <taxon>Bruchini</taxon>
        <taxon>Callosobruchus</taxon>
    </lineage>
</organism>
<name>A0A653BNT0_CALMS</name>
<protein>
    <submittedName>
        <fullName evidence="1">Uncharacterized protein</fullName>
    </submittedName>
</protein>
<keyword evidence="2" id="KW-1185">Reference proteome</keyword>
<reference evidence="1 2" key="1">
    <citation type="submission" date="2019-01" db="EMBL/GenBank/DDBJ databases">
        <authorList>
            <person name="Sayadi A."/>
        </authorList>
    </citation>
    <scope>NUCLEOTIDE SEQUENCE [LARGE SCALE GENOMIC DNA]</scope>
</reference>
<proteinExistence type="predicted"/>
<evidence type="ECO:0000313" key="1">
    <source>
        <dbReference type="EMBL" id="VEN37263.1"/>
    </source>
</evidence>
<dbReference type="OrthoDB" id="8017542at2759"/>
<evidence type="ECO:0000313" key="2">
    <source>
        <dbReference type="Proteomes" id="UP000410492"/>
    </source>
</evidence>
<dbReference type="AlphaFoldDB" id="A0A653BNT0"/>
<sequence>MWRCAPKHSLKLLDTIQKVAIRLIDTASLKKDLHSLEHRKRVADLPLFYRFYHGRYSSELFQIITPRAVRKRNTREALRAHPCQAEVRTTWTSLLQHSFLWRTSALWYKLPENLSPDGCNLKRFKYTIPSES</sequence>
<dbReference type="EMBL" id="CAACVG010003192">
    <property type="protein sequence ID" value="VEN37263.1"/>
    <property type="molecule type" value="Genomic_DNA"/>
</dbReference>